<dbReference type="PANTHER" id="PTHR48007">
    <property type="entry name" value="LEUCINE-RICH REPEAT RECEPTOR-LIKE PROTEIN KINASE PXC1"/>
    <property type="match status" value="1"/>
</dbReference>
<name>A0AAV7GVL9_DENCH</name>
<protein>
    <recommendedName>
        <fullName evidence="1">Protein kinase domain-containing protein</fullName>
    </recommendedName>
</protein>
<comment type="caution">
    <text evidence="2">The sequence shown here is derived from an EMBL/GenBank/DDBJ whole genome shotgun (WGS) entry which is preliminary data.</text>
</comment>
<feature type="domain" description="Protein kinase" evidence="1">
    <location>
        <begin position="1"/>
        <end position="106"/>
    </location>
</feature>
<dbReference type="AlphaFoldDB" id="A0AAV7GVL9"/>
<dbReference type="InterPro" id="IPR046959">
    <property type="entry name" value="PRK1-6/SRF4-like"/>
</dbReference>
<dbReference type="SUPFAM" id="SSF56112">
    <property type="entry name" value="Protein kinase-like (PK-like)"/>
    <property type="match status" value="1"/>
</dbReference>
<organism evidence="2 3">
    <name type="scientific">Dendrobium chrysotoxum</name>
    <name type="common">Orchid</name>
    <dbReference type="NCBI Taxonomy" id="161865"/>
    <lineage>
        <taxon>Eukaryota</taxon>
        <taxon>Viridiplantae</taxon>
        <taxon>Streptophyta</taxon>
        <taxon>Embryophyta</taxon>
        <taxon>Tracheophyta</taxon>
        <taxon>Spermatophyta</taxon>
        <taxon>Magnoliopsida</taxon>
        <taxon>Liliopsida</taxon>
        <taxon>Asparagales</taxon>
        <taxon>Orchidaceae</taxon>
        <taxon>Epidendroideae</taxon>
        <taxon>Malaxideae</taxon>
        <taxon>Dendrobiinae</taxon>
        <taxon>Dendrobium</taxon>
    </lineage>
</organism>
<keyword evidence="3" id="KW-1185">Reference proteome</keyword>
<dbReference type="Pfam" id="PF07714">
    <property type="entry name" value="PK_Tyr_Ser-Thr"/>
    <property type="match status" value="1"/>
</dbReference>
<dbReference type="PANTHER" id="PTHR48007:SF76">
    <property type="entry name" value="OS03G0145102 PROTEIN"/>
    <property type="match status" value="1"/>
</dbReference>
<dbReference type="GO" id="GO:0004672">
    <property type="term" value="F:protein kinase activity"/>
    <property type="evidence" value="ECO:0007669"/>
    <property type="project" value="InterPro"/>
</dbReference>
<dbReference type="GO" id="GO:0005524">
    <property type="term" value="F:ATP binding"/>
    <property type="evidence" value="ECO:0007669"/>
    <property type="project" value="InterPro"/>
</dbReference>
<dbReference type="PROSITE" id="PS50011">
    <property type="entry name" value="PROTEIN_KINASE_DOM"/>
    <property type="match status" value="1"/>
</dbReference>
<dbReference type="Gene3D" id="1.10.510.10">
    <property type="entry name" value="Transferase(Phosphotransferase) domain 1"/>
    <property type="match status" value="1"/>
</dbReference>
<dbReference type="InterPro" id="IPR011009">
    <property type="entry name" value="Kinase-like_dom_sf"/>
</dbReference>
<dbReference type="Proteomes" id="UP000775213">
    <property type="component" value="Unassembled WGS sequence"/>
</dbReference>
<dbReference type="InterPro" id="IPR001245">
    <property type="entry name" value="Ser-Thr/Tyr_kinase_cat_dom"/>
</dbReference>
<evidence type="ECO:0000313" key="3">
    <source>
        <dbReference type="Proteomes" id="UP000775213"/>
    </source>
</evidence>
<accession>A0AAV7GVL9</accession>
<reference evidence="2 3" key="1">
    <citation type="journal article" date="2021" name="Hortic Res">
        <title>Chromosome-scale assembly of the Dendrobium chrysotoxum genome enhances the understanding of orchid evolution.</title>
        <authorList>
            <person name="Zhang Y."/>
            <person name="Zhang G.Q."/>
            <person name="Zhang D."/>
            <person name="Liu X.D."/>
            <person name="Xu X.Y."/>
            <person name="Sun W.H."/>
            <person name="Yu X."/>
            <person name="Zhu X."/>
            <person name="Wang Z.W."/>
            <person name="Zhao X."/>
            <person name="Zhong W.Y."/>
            <person name="Chen H."/>
            <person name="Yin W.L."/>
            <person name="Huang T."/>
            <person name="Niu S.C."/>
            <person name="Liu Z.J."/>
        </authorList>
    </citation>
    <scope>NUCLEOTIDE SEQUENCE [LARGE SCALE GENOMIC DNA]</scope>
    <source>
        <strain evidence="2">Lindl</strain>
    </source>
</reference>
<dbReference type="InterPro" id="IPR000719">
    <property type="entry name" value="Prot_kinase_dom"/>
</dbReference>
<proteinExistence type="predicted"/>
<sequence>MLQDDYLMAMKRLTVSSLVKSKEEFEQEVKKLGRIQHPNLVTLEGYYWTPSLQPVIYEYLTGGSLYNHLHENLESTLFNGKRDFTLFLGLQRVWHIFTDIVYFTKI</sequence>
<evidence type="ECO:0000259" key="1">
    <source>
        <dbReference type="PROSITE" id="PS50011"/>
    </source>
</evidence>
<gene>
    <name evidence="2" type="ORF">IEQ34_005657</name>
</gene>
<evidence type="ECO:0000313" key="2">
    <source>
        <dbReference type="EMBL" id="KAH0465554.1"/>
    </source>
</evidence>
<dbReference type="EMBL" id="JAGFBR010000006">
    <property type="protein sequence ID" value="KAH0465554.1"/>
    <property type="molecule type" value="Genomic_DNA"/>
</dbReference>